<evidence type="ECO:0000313" key="3">
    <source>
        <dbReference type="EMBL" id="AHH15647.1"/>
    </source>
</evidence>
<gene>
    <name evidence="3" type="ORF">NONO_c08400</name>
</gene>
<organism evidence="3 4">
    <name type="scientific">Nocardia nova SH22a</name>
    <dbReference type="NCBI Taxonomy" id="1415166"/>
    <lineage>
        <taxon>Bacteria</taxon>
        <taxon>Bacillati</taxon>
        <taxon>Actinomycetota</taxon>
        <taxon>Actinomycetes</taxon>
        <taxon>Mycobacteriales</taxon>
        <taxon>Nocardiaceae</taxon>
        <taxon>Nocardia</taxon>
    </lineage>
</organism>
<feature type="transmembrane region" description="Helical" evidence="2">
    <location>
        <begin position="84"/>
        <end position="103"/>
    </location>
</feature>
<dbReference type="PATRIC" id="fig|1415166.3.peg.848"/>
<protein>
    <submittedName>
        <fullName evidence="3">Uncharacterized protein</fullName>
    </submittedName>
</protein>
<accession>W5T8V1</accession>
<evidence type="ECO:0000313" key="4">
    <source>
        <dbReference type="Proteomes" id="UP000019150"/>
    </source>
</evidence>
<keyword evidence="2" id="KW-0812">Transmembrane</keyword>
<sequence>MGRTVQPLGASGYGCLTDHTGVPMSRTAQRLGASGRGYPAGTPMSTTVSRWSDEAQATRNGTGAAVTHDAKPSRHHRRAALRRIARYPVVLLVLAALAVIGAGPAGAYQPVNVVHTERVHAGPYEVTVGFSTWPLRAMQSLDFTFLPDGGIAGKSGTLQVSGPGLKTVRTQPLVRHPRKRDSWGLDVKALDAPGSYRFAFTIDGPQGHGEGALDGLQVLDQPGPPLGLSWVLGTLPLLGLLVFGAVVWRRTRPRLRSLTV</sequence>
<dbReference type="PROSITE" id="PS51257">
    <property type="entry name" value="PROKAR_LIPOPROTEIN"/>
    <property type="match status" value="1"/>
</dbReference>
<reference evidence="3 4" key="1">
    <citation type="journal article" date="2014" name="Appl. Environ. Microbiol.">
        <title>Insights into the Microbial Degradation of Rubber and Gutta-Percha by Analysis of the Complete Genome of Nocardia nova SH22a.</title>
        <authorList>
            <person name="Luo Q."/>
            <person name="Hiessl S."/>
            <person name="Poehlein A."/>
            <person name="Daniel R."/>
            <person name="Steinbuchel A."/>
        </authorList>
    </citation>
    <scope>NUCLEOTIDE SEQUENCE [LARGE SCALE GENOMIC DNA]</scope>
    <source>
        <strain evidence="3">SH22a</strain>
    </source>
</reference>
<proteinExistence type="predicted"/>
<evidence type="ECO:0000256" key="1">
    <source>
        <dbReference type="SAM" id="MobiDB-lite"/>
    </source>
</evidence>
<keyword evidence="4" id="KW-1185">Reference proteome</keyword>
<keyword evidence="2" id="KW-1133">Transmembrane helix</keyword>
<dbReference type="eggNOG" id="ENOG5033VDU">
    <property type="taxonomic scope" value="Bacteria"/>
</dbReference>
<dbReference type="HOGENOM" id="CLU_1068901_0_0_11"/>
<dbReference type="EMBL" id="CP006850">
    <property type="protein sequence ID" value="AHH15647.1"/>
    <property type="molecule type" value="Genomic_DNA"/>
</dbReference>
<dbReference type="Proteomes" id="UP000019150">
    <property type="component" value="Chromosome"/>
</dbReference>
<dbReference type="STRING" id="1415166.NONO_c08400"/>
<name>W5T8V1_9NOCA</name>
<keyword evidence="2" id="KW-0472">Membrane</keyword>
<feature type="region of interest" description="Disordered" evidence="1">
    <location>
        <begin position="53"/>
        <end position="74"/>
    </location>
</feature>
<dbReference type="AlphaFoldDB" id="W5T8V1"/>
<feature type="transmembrane region" description="Helical" evidence="2">
    <location>
        <begin position="228"/>
        <end position="248"/>
    </location>
</feature>
<evidence type="ECO:0000256" key="2">
    <source>
        <dbReference type="SAM" id="Phobius"/>
    </source>
</evidence>
<dbReference type="KEGG" id="nno:NONO_c08400"/>